<dbReference type="NCBIfam" id="TIGR02937">
    <property type="entry name" value="sigma70-ECF"/>
    <property type="match status" value="1"/>
</dbReference>
<dbReference type="Gene3D" id="1.10.10.10">
    <property type="entry name" value="Winged helix-like DNA-binding domain superfamily/Winged helix DNA-binding domain"/>
    <property type="match status" value="1"/>
</dbReference>
<evidence type="ECO:0000256" key="5">
    <source>
        <dbReference type="ARBA" id="ARBA00023163"/>
    </source>
</evidence>
<dbReference type="Pfam" id="PF08281">
    <property type="entry name" value="Sigma70_r4_2"/>
    <property type="match status" value="1"/>
</dbReference>
<keyword evidence="5" id="KW-0804">Transcription</keyword>
<dbReference type="InterPro" id="IPR039425">
    <property type="entry name" value="RNA_pol_sigma-70-like"/>
</dbReference>
<dbReference type="Gene3D" id="1.10.1740.10">
    <property type="match status" value="1"/>
</dbReference>
<evidence type="ECO:0000313" key="8">
    <source>
        <dbReference type="EMBL" id="WKN37371.1"/>
    </source>
</evidence>
<evidence type="ECO:0000256" key="3">
    <source>
        <dbReference type="ARBA" id="ARBA00023082"/>
    </source>
</evidence>
<name>A0AA49GP52_9BACT</name>
<proteinExistence type="inferred from homology"/>
<evidence type="ECO:0000259" key="6">
    <source>
        <dbReference type="Pfam" id="PF04542"/>
    </source>
</evidence>
<dbReference type="InterPro" id="IPR007627">
    <property type="entry name" value="RNA_pol_sigma70_r2"/>
</dbReference>
<keyword evidence="2" id="KW-0805">Transcription regulation</keyword>
<evidence type="ECO:0000259" key="7">
    <source>
        <dbReference type="Pfam" id="PF08281"/>
    </source>
</evidence>
<sequence length="182" mass="21676">MREPSPPKVVQVVKDYGTRLFRFIRGRVRSDEDAEDILQEVWYQLSHSVNIDEIGQISGWLYRVARNKIVDKYRKKKPESLEDYDYGEEGEFSLKEILLADDSDPETEYLKELFWQELFMALEELPANQRLVFMENELENKTLQQIADETGEKLKTVISRKGYAVKHLRRRLETLYNEFISY</sequence>
<dbReference type="SUPFAM" id="SSF88946">
    <property type="entry name" value="Sigma2 domain of RNA polymerase sigma factors"/>
    <property type="match status" value="1"/>
</dbReference>
<accession>A0AA49GP52</accession>
<dbReference type="InterPro" id="IPR013324">
    <property type="entry name" value="RNA_pol_sigma_r3/r4-like"/>
</dbReference>
<reference evidence="8" key="2">
    <citation type="journal article" date="2024" name="Antonie Van Leeuwenhoek">
        <title>Roseihalotalea indica gen. nov., sp. nov., a halophilic Bacteroidetes from mesopelagic Southwest Indian Ocean with higher carbohydrate metabolic potential.</title>
        <authorList>
            <person name="Chen B."/>
            <person name="Zhang M."/>
            <person name="Lin D."/>
            <person name="Ye J."/>
            <person name="Tang K."/>
        </authorList>
    </citation>
    <scope>NUCLEOTIDE SEQUENCE</scope>
    <source>
        <strain evidence="8">TK19036</strain>
    </source>
</reference>
<evidence type="ECO:0000256" key="4">
    <source>
        <dbReference type="ARBA" id="ARBA00023125"/>
    </source>
</evidence>
<reference evidence="8" key="1">
    <citation type="journal article" date="2023" name="Comput. Struct. Biotechnol. J.">
        <title>Discovery of a novel marine Bacteroidetes with a rich repertoire of carbohydrate-active enzymes.</title>
        <authorList>
            <person name="Chen B."/>
            <person name="Liu G."/>
            <person name="Chen Q."/>
            <person name="Wang H."/>
            <person name="Liu L."/>
            <person name="Tang K."/>
        </authorList>
    </citation>
    <scope>NUCLEOTIDE SEQUENCE</scope>
    <source>
        <strain evidence="8">TK19036</strain>
    </source>
</reference>
<feature type="domain" description="RNA polymerase sigma-70 region 2" evidence="6">
    <location>
        <begin position="13"/>
        <end position="77"/>
    </location>
</feature>
<keyword evidence="4" id="KW-0238">DNA-binding</keyword>
<dbReference type="EMBL" id="CP120682">
    <property type="protein sequence ID" value="WKN37371.1"/>
    <property type="molecule type" value="Genomic_DNA"/>
</dbReference>
<evidence type="ECO:0000256" key="2">
    <source>
        <dbReference type="ARBA" id="ARBA00023015"/>
    </source>
</evidence>
<dbReference type="SUPFAM" id="SSF88659">
    <property type="entry name" value="Sigma3 and sigma4 domains of RNA polymerase sigma factors"/>
    <property type="match status" value="1"/>
</dbReference>
<dbReference type="GO" id="GO:0006352">
    <property type="term" value="P:DNA-templated transcription initiation"/>
    <property type="evidence" value="ECO:0007669"/>
    <property type="project" value="InterPro"/>
</dbReference>
<gene>
    <name evidence="8" type="ORF">K4G66_01445</name>
</gene>
<keyword evidence="3" id="KW-0731">Sigma factor</keyword>
<protein>
    <submittedName>
        <fullName evidence="8">Sigma-70 family RNA polymerase sigma factor</fullName>
    </submittedName>
</protein>
<dbReference type="InterPro" id="IPR013325">
    <property type="entry name" value="RNA_pol_sigma_r2"/>
</dbReference>
<dbReference type="PANTHER" id="PTHR43133">
    <property type="entry name" value="RNA POLYMERASE ECF-TYPE SIGMA FACTO"/>
    <property type="match status" value="1"/>
</dbReference>
<dbReference type="InterPro" id="IPR014284">
    <property type="entry name" value="RNA_pol_sigma-70_dom"/>
</dbReference>
<dbReference type="AlphaFoldDB" id="A0AA49GP52"/>
<feature type="domain" description="RNA polymerase sigma factor 70 region 4 type 2" evidence="7">
    <location>
        <begin position="116"/>
        <end position="167"/>
    </location>
</feature>
<dbReference type="Pfam" id="PF04542">
    <property type="entry name" value="Sigma70_r2"/>
    <property type="match status" value="1"/>
</dbReference>
<evidence type="ECO:0000256" key="1">
    <source>
        <dbReference type="ARBA" id="ARBA00010641"/>
    </source>
</evidence>
<dbReference type="InterPro" id="IPR013249">
    <property type="entry name" value="RNA_pol_sigma70_r4_t2"/>
</dbReference>
<comment type="similarity">
    <text evidence="1">Belongs to the sigma-70 factor family. ECF subfamily.</text>
</comment>
<dbReference type="InterPro" id="IPR036388">
    <property type="entry name" value="WH-like_DNA-bd_sf"/>
</dbReference>
<dbReference type="PANTHER" id="PTHR43133:SF8">
    <property type="entry name" value="RNA POLYMERASE SIGMA FACTOR HI_1459-RELATED"/>
    <property type="match status" value="1"/>
</dbReference>
<organism evidence="8">
    <name type="scientific">Roseihalotalea indica</name>
    <dbReference type="NCBI Taxonomy" id="2867963"/>
    <lineage>
        <taxon>Bacteria</taxon>
        <taxon>Pseudomonadati</taxon>
        <taxon>Bacteroidota</taxon>
        <taxon>Cytophagia</taxon>
        <taxon>Cytophagales</taxon>
        <taxon>Catalimonadaceae</taxon>
        <taxon>Roseihalotalea</taxon>
    </lineage>
</organism>
<dbReference type="GO" id="GO:0016987">
    <property type="term" value="F:sigma factor activity"/>
    <property type="evidence" value="ECO:0007669"/>
    <property type="project" value="UniProtKB-KW"/>
</dbReference>
<dbReference type="GO" id="GO:0003677">
    <property type="term" value="F:DNA binding"/>
    <property type="evidence" value="ECO:0007669"/>
    <property type="project" value="UniProtKB-KW"/>
</dbReference>